<feature type="region of interest" description="Disordered" evidence="1">
    <location>
        <begin position="157"/>
        <end position="176"/>
    </location>
</feature>
<accession>A0AAD1WLN6</accession>
<evidence type="ECO:0008006" key="4">
    <source>
        <dbReference type="Google" id="ProtNLM"/>
    </source>
</evidence>
<feature type="region of interest" description="Disordered" evidence="1">
    <location>
        <begin position="198"/>
        <end position="257"/>
    </location>
</feature>
<protein>
    <recommendedName>
        <fullName evidence="4">Specifically androgen-regulated gene protein</fullName>
    </recommendedName>
</protein>
<keyword evidence="3" id="KW-1185">Reference proteome</keyword>
<proteinExistence type="predicted"/>
<dbReference type="AlphaFoldDB" id="A0AAD1WLN6"/>
<dbReference type="EMBL" id="OW240919">
    <property type="protein sequence ID" value="CAH2312790.1"/>
    <property type="molecule type" value="Genomic_DNA"/>
</dbReference>
<gene>
    <name evidence="2" type="ORF">PECUL_23A034136</name>
</gene>
<feature type="region of interest" description="Disordered" evidence="1">
    <location>
        <begin position="113"/>
        <end position="133"/>
    </location>
</feature>
<name>A0AAD1WLN6_PELCU</name>
<dbReference type="Proteomes" id="UP001295444">
    <property type="component" value="Chromosome 08"/>
</dbReference>
<evidence type="ECO:0000313" key="3">
    <source>
        <dbReference type="Proteomes" id="UP001295444"/>
    </source>
</evidence>
<sequence>MDGPVQKKEASNIESTLESEDFFCRLTDEEKECLQYLLETINSLEAEDDDENANVVQENGEHFGNATDPGTEMLDQNLRRLGASINVSDKTEPGASSSKMKIMKSLSEDVPGFSITVSPETGKRSTGSHPSHMRKFDTIMKSGVNVQELRALFIHQQSKSSAEDNSKGLELPGAPKLPMLIESNPKSARLEALQKLGFLKTQSSSDKTQNPHDTHHPTDQTTSVLNGEINQNVLKGSTEAPTPMARKSKGIEKKWPP</sequence>
<feature type="compositionally biased region" description="Basic and acidic residues" evidence="1">
    <location>
        <begin position="209"/>
        <end position="218"/>
    </location>
</feature>
<evidence type="ECO:0000313" key="2">
    <source>
        <dbReference type="EMBL" id="CAH2312790.1"/>
    </source>
</evidence>
<feature type="compositionally biased region" description="Polar residues" evidence="1">
    <location>
        <begin position="115"/>
        <end position="129"/>
    </location>
</feature>
<reference evidence="2" key="1">
    <citation type="submission" date="2022-03" db="EMBL/GenBank/DDBJ databases">
        <authorList>
            <person name="Alioto T."/>
            <person name="Alioto T."/>
            <person name="Gomez Garrido J."/>
        </authorList>
    </citation>
    <scope>NUCLEOTIDE SEQUENCE</scope>
</reference>
<organism evidence="2 3">
    <name type="scientific">Pelobates cultripes</name>
    <name type="common">Western spadefoot toad</name>
    <dbReference type="NCBI Taxonomy" id="61616"/>
    <lineage>
        <taxon>Eukaryota</taxon>
        <taxon>Metazoa</taxon>
        <taxon>Chordata</taxon>
        <taxon>Craniata</taxon>
        <taxon>Vertebrata</taxon>
        <taxon>Euteleostomi</taxon>
        <taxon>Amphibia</taxon>
        <taxon>Batrachia</taxon>
        <taxon>Anura</taxon>
        <taxon>Pelobatoidea</taxon>
        <taxon>Pelobatidae</taxon>
        <taxon>Pelobates</taxon>
    </lineage>
</organism>
<evidence type="ECO:0000256" key="1">
    <source>
        <dbReference type="SAM" id="MobiDB-lite"/>
    </source>
</evidence>
<feature type="compositionally biased region" description="Polar residues" evidence="1">
    <location>
        <begin position="223"/>
        <end position="235"/>
    </location>
</feature>